<gene>
    <name evidence="3" type="ORF">RRF57_011299</name>
</gene>
<dbReference type="Pfam" id="PF06985">
    <property type="entry name" value="HET"/>
    <property type="match status" value="1"/>
</dbReference>
<feature type="domain" description="Heterokaryon incompatibility" evidence="2">
    <location>
        <begin position="25"/>
        <end position="80"/>
    </location>
</feature>
<accession>A0AAN7ZA01</accession>
<proteinExistence type="predicted"/>
<dbReference type="Proteomes" id="UP001305414">
    <property type="component" value="Unassembled WGS sequence"/>
</dbReference>
<feature type="region of interest" description="Disordered" evidence="1">
    <location>
        <begin position="1"/>
        <end position="26"/>
    </location>
</feature>
<dbReference type="AlphaFoldDB" id="A0AAN7ZA01"/>
<evidence type="ECO:0000259" key="2">
    <source>
        <dbReference type="Pfam" id="PF06985"/>
    </source>
</evidence>
<reference evidence="3 4" key="1">
    <citation type="submission" date="2023-10" db="EMBL/GenBank/DDBJ databases">
        <title>Draft genome sequence of Xylaria bambusicola isolate GMP-LS, the root and basal stem rot pathogen of sugarcane in Indonesia.</title>
        <authorList>
            <person name="Selvaraj P."/>
            <person name="Muralishankar V."/>
            <person name="Muruganantham S."/>
            <person name="Sp S."/>
            <person name="Haryani S."/>
            <person name="Lau K.J.X."/>
            <person name="Naqvi N.I."/>
        </authorList>
    </citation>
    <scope>NUCLEOTIDE SEQUENCE [LARGE SCALE GENOMIC DNA]</scope>
    <source>
        <strain evidence="3">GMP-LS</strain>
    </source>
</reference>
<organism evidence="3 4">
    <name type="scientific">Xylaria bambusicola</name>
    <dbReference type="NCBI Taxonomy" id="326684"/>
    <lineage>
        <taxon>Eukaryota</taxon>
        <taxon>Fungi</taxon>
        <taxon>Dikarya</taxon>
        <taxon>Ascomycota</taxon>
        <taxon>Pezizomycotina</taxon>
        <taxon>Sordariomycetes</taxon>
        <taxon>Xylariomycetidae</taxon>
        <taxon>Xylariales</taxon>
        <taxon>Xylariaceae</taxon>
        <taxon>Xylaria</taxon>
    </lineage>
</organism>
<name>A0AAN7ZA01_9PEZI</name>
<dbReference type="EMBL" id="JAWHQM010000055">
    <property type="protein sequence ID" value="KAK5635587.1"/>
    <property type="molecule type" value="Genomic_DNA"/>
</dbReference>
<dbReference type="InterPro" id="IPR010730">
    <property type="entry name" value="HET"/>
</dbReference>
<protein>
    <recommendedName>
        <fullName evidence="2">Heterokaryon incompatibility domain-containing protein</fullName>
    </recommendedName>
</protein>
<keyword evidence="4" id="KW-1185">Reference proteome</keyword>
<sequence>MAGDALRHVGTKLPKSEDKDADADSDSTSKRLILCDGKKFIIQPNLHDTLLQFRRVAPGYYRIDAVCMNQKDDAEKTKQLG</sequence>
<comment type="caution">
    <text evidence="3">The sequence shown here is derived from an EMBL/GenBank/DDBJ whole genome shotgun (WGS) entry which is preliminary data.</text>
</comment>
<evidence type="ECO:0000313" key="4">
    <source>
        <dbReference type="Proteomes" id="UP001305414"/>
    </source>
</evidence>
<evidence type="ECO:0000256" key="1">
    <source>
        <dbReference type="SAM" id="MobiDB-lite"/>
    </source>
</evidence>
<evidence type="ECO:0000313" key="3">
    <source>
        <dbReference type="EMBL" id="KAK5635587.1"/>
    </source>
</evidence>